<feature type="binding site" evidence="2">
    <location>
        <position position="155"/>
    </location>
    <ligand>
        <name>Zn(2+)</name>
        <dbReference type="ChEBI" id="CHEBI:29105"/>
    </ligand>
</feature>
<feature type="binding site" evidence="2">
    <location>
        <position position="99"/>
    </location>
    <ligand>
        <name>Zn(2+)</name>
        <dbReference type="ChEBI" id="CHEBI:29105"/>
    </ligand>
</feature>
<evidence type="ECO:0000313" key="4">
    <source>
        <dbReference type="Proteomes" id="UP000249396"/>
    </source>
</evidence>
<comment type="cofactor">
    <cofactor evidence="2">
        <name>Zn(2+)</name>
        <dbReference type="ChEBI" id="CHEBI:29105"/>
    </cofactor>
    <text evidence="2">Binds 1 zinc ion per subunit.</text>
</comment>
<keyword evidence="2" id="KW-0862">Zinc</keyword>
<dbReference type="SMART" id="SM00947">
    <property type="entry name" value="Pro_CA"/>
    <property type="match status" value="1"/>
</dbReference>
<dbReference type="GO" id="GO:0008270">
    <property type="term" value="F:zinc ion binding"/>
    <property type="evidence" value="ECO:0007669"/>
    <property type="project" value="InterPro"/>
</dbReference>
<organism evidence="3 4">
    <name type="scientific">Candidatus Methylumidiphilus alinenensis</name>
    <dbReference type="NCBI Taxonomy" id="2202197"/>
    <lineage>
        <taxon>Bacteria</taxon>
        <taxon>Pseudomonadati</taxon>
        <taxon>Pseudomonadota</taxon>
        <taxon>Gammaproteobacteria</taxon>
        <taxon>Methylococcales</taxon>
        <taxon>Candidatus Methylumidiphilus</taxon>
    </lineage>
</organism>
<proteinExistence type="inferred from homology"/>
<dbReference type="PROSITE" id="PS51318">
    <property type="entry name" value="TAT"/>
    <property type="match status" value="1"/>
</dbReference>
<dbReference type="Proteomes" id="UP000249396">
    <property type="component" value="Unassembled WGS sequence"/>
</dbReference>
<dbReference type="PANTHER" id="PTHR11002">
    <property type="entry name" value="CARBONIC ANHYDRASE"/>
    <property type="match status" value="1"/>
</dbReference>
<dbReference type="InterPro" id="IPR036874">
    <property type="entry name" value="Carbonic_anhydrase_sf"/>
</dbReference>
<dbReference type="InterPro" id="IPR001765">
    <property type="entry name" value="Carbonic_anhydrase"/>
</dbReference>
<evidence type="ECO:0000256" key="2">
    <source>
        <dbReference type="PIRSR" id="PIRSR601765-1"/>
    </source>
</evidence>
<reference evidence="3 4" key="1">
    <citation type="journal article" date="2018" name="Aquat. Microb. Ecol.">
        <title>Gammaproteobacterial methanotrophs dominate.</title>
        <authorList>
            <person name="Rissanen A.J."/>
            <person name="Saarenheimo J."/>
            <person name="Tiirola M."/>
            <person name="Peura S."/>
            <person name="Aalto S.L."/>
            <person name="Karvinen A."/>
            <person name="Nykanen H."/>
        </authorList>
    </citation>
    <scope>NUCLEOTIDE SEQUENCE [LARGE SCALE GENOMIC DNA]</scope>
    <source>
        <strain evidence="3">AMbin10</strain>
    </source>
</reference>
<protein>
    <submittedName>
        <fullName evidence="3">Carbonic anhydrase</fullName>
    </submittedName>
</protein>
<dbReference type="PANTHER" id="PTHR11002:SF79">
    <property type="entry name" value="CARBONIC ANHYDRASE 2"/>
    <property type="match status" value="1"/>
</dbReference>
<dbReference type="CDD" id="cd03378">
    <property type="entry name" value="beta_CA_cladeC"/>
    <property type="match status" value="1"/>
</dbReference>
<keyword evidence="2" id="KW-0479">Metal-binding</keyword>
<dbReference type="AlphaFoldDB" id="A0A2W4RTT5"/>
<dbReference type="EMBL" id="QJPH01000195">
    <property type="protein sequence ID" value="PZN83008.1"/>
    <property type="molecule type" value="Genomic_DNA"/>
</dbReference>
<comment type="similarity">
    <text evidence="1">Belongs to the beta-class carbonic anhydrase family.</text>
</comment>
<sequence length="246" mass="25855">MCDNHEKEVNGSDRRALLKSVGAVSLLGALGSGFISEVAHAAAWTKAQRDTMTPDEIIAAMKKGNDRFRKGKSQAHNYLSEQRKVSASGQYPAAVILSCIDSRAPAEILMDLGVGDVFNARIAGNISNDDLLGSMEFACKVAGAKVILVMGHTKCGAVMGAIDGAELGHLTGLLAKIRPAVDATSYQGDRSAKNNGFVDAVARKNVELTIANIKDGSAVLSEMVSAGKLKIVGSMYDIETGALEFI</sequence>
<gene>
    <name evidence="3" type="ORF">DM484_05400</name>
</gene>
<dbReference type="GO" id="GO:0004089">
    <property type="term" value="F:carbonate dehydratase activity"/>
    <property type="evidence" value="ECO:0007669"/>
    <property type="project" value="InterPro"/>
</dbReference>
<dbReference type="NCBIfam" id="NF011765">
    <property type="entry name" value="PRK15219.1"/>
    <property type="match status" value="1"/>
</dbReference>
<dbReference type="Gene3D" id="3.40.1050.10">
    <property type="entry name" value="Carbonic anhydrase"/>
    <property type="match status" value="1"/>
</dbReference>
<dbReference type="Pfam" id="PF00484">
    <property type="entry name" value="Pro_CA"/>
    <property type="match status" value="1"/>
</dbReference>
<name>A0A2W4RTT5_9GAMM</name>
<accession>A0A2W4RTT5</accession>
<dbReference type="SUPFAM" id="SSF53056">
    <property type="entry name" value="beta-carbonic anhydrase, cab"/>
    <property type="match status" value="1"/>
</dbReference>
<feature type="binding site" evidence="2">
    <location>
        <position position="101"/>
    </location>
    <ligand>
        <name>Zn(2+)</name>
        <dbReference type="ChEBI" id="CHEBI:29105"/>
    </ligand>
</feature>
<feature type="binding site" evidence="2">
    <location>
        <position position="152"/>
    </location>
    <ligand>
        <name>Zn(2+)</name>
        <dbReference type="ChEBI" id="CHEBI:29105"/>
    </ligand>
</feature>
<evidence type="ECO:0000313" key="3">
    <source>
        <dbReference type="EMBL" id="PZN83008.1"/>
    </source>
</evidence>
<dbReference type="InterPro" id="IPR006311">
    <property type="entry name" value="TAT_signal"/>
</dbReference>
<comment type="caution">
    <text evidence="3">The sequence shown here is derived from an EMBL/GenBank/DDBJ whole genome shotgun (WGS) entry which is preliminary data.</text>
</comment>
<evidence type="ECO:0000256" key="1">
    <source>
        <dbReference type="ARBA" id="ARBA00006217"/>
    </source>
</evidence>